<name>A0A1D7U9U2_9HYPH</name>
<protein>
    <submittedName>
        <fullName evidence="2">Uncharacterized protein</fullName>
    </submittedName>
</protein>
<keyword evidence="3" id="KW-1185">Reference proteome</keyword>
<feature type="region of interest" description="Disordered" evidence="1">
    <location>
        <begin position="1"/>
        <end position="42"/>
    </location>
</feature>
<gene>
    <name evidence="2" type="ORF">BHK69_03215</name>
</gene>
<reference evidence="2 3" key="1">
    <citation type="journal article" date="2015" name="Antonie Van Leeuwenhoek">
        <title>Bosea vaviloviae sp. nov., a new species of slow-growing rhizobia isolated from nodules of the relict species Vavilovia formosa (Stev.) Fed.</title>
        <authorList>
            <person name="Safronova V.I."/>
            <person name="Kuznetsova I.G."/>
            <person name="Sazanova A.L."/>
            <person name="Kimeklis A.K."/>
            <person name="Belimov A.A."/>
            <person name="Andronov E.E."/>
            <person name="Pinaev A.G."/>
            <person name="Chizhevskaya E.P."/>
            <person name="Pukhaev A.R."/>
            <person name="Popov K.P."/>
            <person name="Willems A."/>
            <person name="Tikhonovich I.A."/>
        </authorList>
    </citation>
    <scope>NUCLEOTIDE SEQUENCE [LARGE SCALE GENOMIC DNA]</scope>
    <source>
        <strain evidence="2 3">Vaf18</strain>
    </source>
</reference>
<dbReference type="EMBL" id="CP017147">
    <property type="protein sequence ID" value="AOO84142.1"/>
    <property type="molecule type" value="Genomic_DNA"/>
</dbReference>
<organism evidence="2 3">
    <name type="scientific">Bosea vaviloviae</name>
    <dbReference type="NCBI Taxonomy" id="1526658"/>
    <lineage>
        <taxon>Bacteria</taxon>
        <taxon>Pseudomonadati</taxon>
        <taxon>Pseudomonadota</taxon>
        <taxon>Alphaproteobacteria</taxon>
        <taxon>Hyphomicrobiales</taxon>
        <taxon>Boseaceae</taxon>
        <taxon>Bosea</taxon>
    </lineage>
</organism>
<proteinExistence type="predicted"/>
<evidence type="ECO:0000313" key="2">
    <source>
        <dbReference type="EMBL" id="AOO84142.1"/>
    </source>
</evidence>
<dbReference type="AlphaFoldDB" id="A0A1D7U9U2"/>
<dbReference type="Proteomes" id="UP000094969">
    <property type="component" value="Chromosome"/>
</dbReference>
<evidence type="ECO:0000256" key="1">
    <source>
        <dbReference type="SAM" id="MobiDB-lite"/>
    </source>
</evidence>
<accession>A0A1D7U9U2</accession>
<sequence>MFCGFGPLPTQAQDRFSSPDENRITATQDAPPVRGTRHRVPRREMSQRADQYFVEFRSRYALSYGHTFLVHGRLNARGEVGQVTADQVAGLHPAGEGPQLWSVGHVLPVPAETGPSDGDLEDEYISARFRVPLNEAQYRRVAAYIRNKQKTSPTWHAVLYNCNRWVGEVATFMGLQAPNNTLLYPADYIASLRSLNRSRVTDSAFSAHRVQ</sequence>
<evidence type="ECO:0000313" key="3">
    <source>
        <dbReference type="Proteomes" id="UP000094969"/>
    </source>
</evidence>
<dbReference type="KEGG" id="bvv:BHK69_03215"/>